<dbReference type="AlphaFoldDB" id="A0AAE9JRB8"/>
<dbReference type="GO" id="GO:0004672">
    <property type="term" value="F:protein kinase activity"/>
    <property type="evidence" value="ECO:0007669"/>
    <property type="project" value="InterPro"/>
</dbReference>
<sequence length="140" mass="15501">MEGQSLCELKSQNNSKKFSKETTSLILFHSLVALKAIHKAGIAHGDVTIMNLGVSKSVGKGRIIFFDFGCSIPLNPVSARRDVSSLLMVTSLVSVENKSLNDCRDEFENNPGTTVEMLIEMVSEETMFDPESPFDWEQLD</sequence>
<gene>
    <name evidence="2" type="ORF">L5515_016473</name>
</gene>
<dbReference type="PROSITE" id="PS50011">
    <property type="entry name" value="PROTEIN_KINASE_DOM"/>
    <property type="match status" value="1"/>
</dbReference>
<dbReference type="InterPro" id="IPR000719">
    <property type="entry name" value="Prot_kinase_dom"/>
</dbReference>
<dbReference type="SUPFAM" id="SSF56112">
    <property type="entry name" value="Protein kinase-like (PK-like)"/>
    <property type="match status" value="1"/>
</dbReference>
<reference evidence="2 3" key="1">
    <citation type="submission" date="2022-04" db="EMBL/GenBank/DDBJ databases">
        <title>Chromosome-level reference genomes for two strains of Caenorhabditis briggsae: an improved platform for comparative genomics.</title>
        <authorList>
            <person name="Stevens L."/>
            <person name="Andersen E."/>
        </authorList>
    </citation>
    <scope>NUCLEOTIDE SEQUENCE [LARGE SCALE GENOMIC DNA]</scope>
    <source>
        <strain evidence="2">VX34</strain>
        <tissue evidence="2">Whole-organism</tissue>
    </source>
</reference>
<dbReference type="Proteomes" id="UP000829354">
    <property type="component" value="Chromosome X"/>
</dbReference>
<dbReference type="Gene3D" id="1.10.510.10">
    <property type="entry name" value="Transferase(Phosphotransferase) domain 1"/>
    <property type="match status" value="1"/>
</dbReference>
<dbReference type="EMBL" id="CP092625">
    <property type="protein sequence ID" value="UMM39390.1"/>
    <property type="molecule type" value="Genomic_DNA"/>
</dbReference>
<accession>A0AAE9JRB8</accession>
<keyword evidence="3" id="KW-1185">Reference proteome</keyword>
<dbReference type="GO" id="GO:0005524">
    <property type="term" value="F:ATP binding"/>
    <property type="evidence" value="ECO:0007669"/>
    <property type="project" value="InterPro"/>
</dbReference>
<evidence type="ECO:0000313" key="2">
    <source>
        <dbReference type="EMBL" id="UMM39390.1"/>
    </source>
</evidence>
<proteinExistence type="predicted"/>
<evidence type="ECO:0000313" key="3">
    <source>
        <dbReference type="Proteomes" id="UP000829354"/>
    </source>
</evidence>
<protein>
    <recommendedName>
        <fullName evidence="1">Protein kinase domain-containing protein</fullName>
    </recommendedName>
</protein>
<feature type="domain" description="Protein kinase" evidence="1">
    <location>
        <begin position="1"/>
        <end position="140"/>
    </location>
</feature>
<dbReference type="InterPro" id="IPR011009">
    <property type="entry name" value="Kinase-like_dom_sf"/>
</dbReference>
<evidence type="ECO:0000259" key="1">
    <source>
        <dbReference type="PROSITE" id="PS50011"/>
    </source>
</evidence>
<name>A0AAE9JRB8_CAEBR</name>
<organism evidence="2 3">
    <name type="scientific">Caenorhabditis briggsae</name>
    <dbReference type="NCBI Taxonomy" id="6238"/>
    <lineage>
        <taxon>Eukaryota</taxon>
        <taxon>Metazoa</taxon>
        <taxon>Ecdysozoa</taxon>
        <taxon>Nematoda</taxon>
        <taxon>Chromadorea</taxon>
        <taxon>Rhabditida</taxon>
        <taxon>Rhabditina</taxon>
        <taxon>Rhabditomorpha</taxon>
        <taxon>Rhabditoidea</taxon>
        <taxon>Rhabditidae</taxon>
        <taxon>Peloderinae</taxon>
        <taxon>Caenorhabditis</taxon>
    </lineage>
</organism>